<dbReference type="Proteomes" id="UP000077755">
    <property type="component" value="Chromosome 5"/>
</dbReference>
<reference evidence="1" key="1">
    <citation type="journal article" date="2016" name="Nat. Genet.">
        <title>A high-quality carrot genome assembly provides new insights into carotenoid accumulation and asterid genome evolution.</title>
        <authorList>
            <person name="Iorizzo M."/>
            <person name="Ellison S."/>
            <person name="Senalik D."/>
            <person name="Zeng P."/>
            <person name="Satapoomin P."/>
            <person name="Huang J."/>
            <person name="Bowman M."/>
            <person name="Iovene M."/>
            <person name="Sanseverino W."/>
            <person name="Cavagnaro P."/>
            <person name="Yildiz M."/>
            <person name="Macko-Podgorni A."/>
            <person name="Moranska E."/>
            <person name="Grzebelus E."/>
            <person name="Grzebelus D."/>
            <person name="Ashrafi H."/>
            <person name="Zheng Z."/>
            <person name="Cheng S."/>
            <person name="Spooner D."/>
            <person name="Van Deynze A."/>
            <person name="Simon P."/>
        </authorList>
    </citation>
    <scope>NUCLEOTIDE SEQUENCE [LARGE SCALE GENOMIC DNA]</scope>
    <source>
        <tissue evidence="1">Leaf</tissue>
    </source>
</reference>
<sequence>MSILSEYIFLPKLWTDQEFLLILAKPSKHVQWMLRKKITFRDVHNPYLVSRLITSDDNENLQSGIF</sequence>
<dbReference type="EMBL" id="CP093347">
    <property type="protein sequence ID" value="WOG99695.1"/>
    <property type="molecule type" value="Genomic_DNA"/>
</dbReference>
<keyword evidence="3" id="KW-1185">Reference proteome</keyword>
<accession>A0A161ZYK3</accession>
<reference evidence="2" key="2">
    <citation type="submission" date="2022-03" db="EMBL/GenBank/DDBJ databases">
        <title>Draft title - Genomic analysis of global carrot germplasm unveils the trajectory of domestication and the origin of high carotenoid orange carrot.</title>
        <authorList>
            <person name="Iorizzo M."/>
            <person name="Ellison S."/>
            <person name="Senalik D."/>
            <person name="Macko-Podgorni A."/>
            <person name="Grzebelus D."/>
            <person name="Bostan H."/>
            <person name="Rolling W."/>
            <person name="Curaba J."/>
            <person name="Simon P."/>
        </authorList>
    </citation>
    <scope>NUCLEOTIDE SEQUENCE</scope>
    <source>
        <tissue evidence="2">Leaf</tissue>
    </source>
</reference>
<organism evidence="1">
    <name type="scientific">Daucus carota subsp. sativus</name>
    <name type="common">Carrot</name>
    <dbReference type="NCBI Taxonomy" id="79200"/>
    <lineage>
        <taxon>Eukaryota</taxon>
        <taxon>Viridiplantae</taxon>
        <taxon>Streptophyta</taxon>
        <taxon>Embryophyta</taxon>
        <taxon>Tracheophyta</taxon>
        <taxon>Spermatophyta</taxon>
        <taxon>Magnoliopsida</taxon>
        <taxon>eudicotyledons</taxon>
        <taxon>Gunneridae</taxon>
        <taxon>Pentapetalae</taxon>
        <taxon>asterids</taxon>
        <taxon>campanulids</taxon>
        <taxon>Apiales</taxon>
        <taxon>Apiaceae</taxon>
        <taxon>Apioideae</taxon>
        <taxon>Scandiceae</taxon>
        <taxon>Daucinae</taxon>
        <taxon>Daucus</taxon>
        <taxon>Daucus sect. Daucus</taxon>
    </lineage>
</organism>
<gene>
    <name evidence="1" type="ORF">DCAR_016667</name>
    <name evidence="2" type="ORF">DCAR_0519050</name>
</gene>
<evidence type="ECO:0000313" key="2">
    <source>
        <dbReference type="EMBL" id="WOG99695.1"/>
    </source>
</evidence>
<protein>
    <submittedName>
        <fullName evidence="1">Uncharacterized protein</fullName>
    </submittedName>
</protein>
<evidence type="ECO:0000313" key="1">
    <source>
        <dbReference type="EMBL" id="KZM93422.1"/>
    </source>
</evidence>
<dbReference type="AlphaFoldDB" id="A0A161ZYK3"/>
<name>A0A161ZYK3_DAUCS</name>
<dbReference type="EMBL" id="LNRQ01000005">
    <property type="protein sequence ID" value="KZM93422.1"/>
    <property type="molecule type" value="Genomic_DNA"/>
</dbReference>
<dbReference type="Gramene" id="KZM93422">
    <property type="protein sequence ID" value="KZM93422"/>
    <property type="gene ID" value="DCAR_016667"/>
</dbReference>
<proteinExistence type="predicted"/>
<evidence type="ECO:0000313" key="3">
    <source>
        <dbReference type="Proteomes" id="UP000077755"/>
    </source>
</evidence>